<dbReference type="CDD" id="cd13711">
    <property type="entry name" value="PBP2_Ngo0372_TcyA"/>
    <property type="match status" value="1"/>
</dbReference>
<sequence length="277" mass="29275">MTSKRFLIAPVAALMVLGLAACGSDSGGSSGSGSSENKEPLKVATEGTYAPFTFHDEKTNELTGYDVEVVEAVAEKLGREVEFSETTWDSIFAGLEAKRYDVIANQVSITDERTAKYSFSQPYTVSSGVIVTRADDTSVTSAADLKGKTSAQSSTSSFGEAATEAGAKVEAVEGFTQAVALLKQKRVDVTINDSLAVLDYQKTSGDQDVKIAGTIGEETQQAFAFRKDSDLPAEFDTALDELRADGTLAEIAEKYFGEDVSGGTTDEETSTPSPSES</sequence>
<dbReference type="SUPFAM" id="SSF53850">
    <property type="entry name" value="Periplasmic binding protein-like II"/>
    <property type="match status" value="1"/>
</dbReference>
<dbReference type="InterPro" id="IPR001638">
    <property type="entry name" value="Solute-binding_3/MltF_N"/>
</dbReference>
<evidence type="ECO:0000259" key="7">
    <source>
        <dbReference type="SMART" id="SM00062"/>
    </source>
</evidence>
<dbReference type="Pfam" id="PF00497">
    <property type="entry name" value="SBP_bac_3"/>
    <property type="match status" value="1"/>
</dbReference>
<name>A0ABS5TD66_9ACTN</name>
<dbReference type="InterPro" id="IPR018313">
    <property type="entry name" value="SBP_3_CS"/>
</dbReference>
<evidence type="ECO:0000256" key="1">
    <source>
        <dbReference type="ARBA" id="ARBA00004196"/>
    </source>
</evidence>
<dbReference type="PANTHER" id="PTHR35936:SF19">
    <property type="entry name" value="AMINO-ACID-BINDING PROTEIN YXEM-RELATED"/>
    <property type="match status" value="1"/>
</dbReference>
<evidence type="ECO:0000259" key="8">
    <source>
        <dbReference type="SMART" id="SM00079"/>
    </source>
</evidence>
<evidence type="ECO:0000256" key="5">
    <source>
        <dbReference type="SAM" id="MobiDB-lite"/>
    </source>
</evidence>
<evidence type="ECO:0000256" key="6">
    <source>
        <dbReference type="SAM" id="SignalP"/>
    </source>
</evidence>
<comment type="caution">
    <text evidence="9">The sequence shown here is derived from an EMBL/GenBank/DDBJ whole genome shotgun (WGS) entry which is preliminary data.</text>
</comment>
<keyword evidence="10" id="KW-1185">Reference proteome</keyword>
<feature type="chain" id="PRO_5045914242" evidence="6">
    <location>
        <begin position="21"/>
        <end position="277"/>
    </location>
</feature>
<accession>A0ABS5TD66</accession>
<dbReference type="Proteomes" id="UP001197247">
    <property type="component" value="Unassembled WGS sequence"/>
</dbReference>
<feature type="domain" description="Solute-binding protein family 3/N-terminal" evidence="7">
    <location>
        <begin position="40"/>
        <end position="259"/>
    </location>
</feature>
<dbReference type="PROSITE" id="PS51257">
    <property type="entry name" value="PROKAR_LIPOPROTEIN"/>
    <property type="match status" value="1"/>
</dbReference>
<gene>
    <name evidence="9" type="ORF">KIH74_08860</name>
</gene>
<feature type="region of interest" description="Disordered" evidence="5">
    <location>
        <begin position="256"/>
        <end position="277"/>
    </location>
</feature>
<dbReference type="SMART" id="SM00079">
    <property type="entry name" value="PBPe"/>
    <property type="match status" value="1"/>
</dbReference>
<comment type="similarity">
    <text evidence="2 4">Belongs to the bacterial solute-binding protein 3 family.</text>
</comment>
<comment type="subcellular location">
    <subcellularLocation>
        <location evidence="1">Cell envelope</location>
    </subcellularLocation>
</comment>
<organism evidence="9 10">
    <name type="scientific">Kineosporia corallincola</name>
    <dbReference type="NCBI Taxonomy" id="2835133"/>
    <lineage>
        <taxon>Bacteria</taxon>
        <taxon>Bacillati</taxon>
        <taxon>Actinomycetota</taxon>
        <taxon>Actinomycetes</taxon>
        <taxon>Kineosporiales</taxon>
        <taxon>Kineosporiaceae</taxon>
        <taxon>Kineosporia</taxon>
    </lineage>
</organism>
<feature type="domain" description="Ionotropic glutamate receptor C-terminal" evidence="8">
    <location>
        <begin position="40"/>
        <end position="258"/>
    </location>
</feature>
<feature type="signal peptide" evidence="6">
    <location>
        <begin position="1"/>
        <end position="20"/>
    </location>
</feature>
<evidence type="ECO:0000313" key="9">
    <source>
        <dbReference type="EMBL" id="MBT0769035.1"/>
    </source>
</evidence>
<evidence type="ECO:0000256" key="3">
    <source>
        <dbReference type="ARBA" id="ARBA00022729"/>
    </source>
</evidence>
<protein>
    <submittedName>
        <fullName evidence="9">Amino acid ABC transporter substrate-binding protein</fullName>
    </submittedName>
</protein>
<dbReference type="SMART" id="SM00062">
    <property type="entry name" value="PBPb"/>
    <property type="match status" value="1"/>
</dbReference>
<dbReference type="PANTHER" id="PTHR35936">
    <property type="entry name" value="MEMBRANE-BOUND LYTIC MUREIN TRANSGLYCOSYLASE F"/>
    <property type="match status" value="1"/>
</dbReference>
<dbReference type="PROSITE" id="PS01039">
    <property type="entry name" value="SBP_BACTERIAL_3"/>
    <property type="match status" value="1"/>
</dbReference>
<keyword evidence="3 6" id="KW-0732">Signal</keyword>
<evidence type="ECO:0000256" key="2">
    <source>
        <dbReference type="ARBA" id="ARBA00010333"/>
    </source>
</evidence>
<proteinExistence type="inferred from homology"/>
<dbReference type="EMBL" id="JAHBAY010000003">
    <property type="protein sequence ID" value="MBT0769035.1"/>
    <property type="molecule type" value="Genomic_DNA"/>
</dbReference>
<evidence type="ECO:0000313" key="10">
    <source>
        <dbReference type="Proteomes" id="UP001197247"/>
    </source>
</evidence>
<dbReference type="Gene3D" id="3.40.190.10">
    <property type="entry name" value="Periplasmic binding protein-like II"/>
    <property type="match status" value="2"/>
</dbReference>
<dbReference type="InterPro" id="IPR001320">
    <property type="entry name" value="Iontro_rcpt_C"/>
</dbReference>
<evidence type="ECO:0000256" key="4">
    <source>
        <dbReference type="RuleBase" id="RU003744"/>
    </source>
</evidence>
<dbReference type="RefSeq" id="WP_214155327.1">
    <property type="nucleotide sequence ID" value="NZ_JAHBAY010000003.1"/>
</dbReference>
<reference evidence="9 10" key="1">
    <citation type="submission" date="2021-05" db="EMBL/GenBank/DDBJ databases">
        <title>Kineosporia and Streptomyces sp. nov. two new marine actinobacteria isolated from Coral.</title>
        <authorList>
            <person name="Buangrab K."/>
            <person name="Sutthacheep M."/>
            <person name="Yeemin T."/>
            <person name="Harunari E."/>
            <person name="Igarashi Y."/>
            <person name="Kanchanasin P."/>
            <person name="Tanasupawat S."/>
            <person name="Phongsopitanun W."/>
        </authorList>
    </citation>
    <scope>NUCLEOTIDE SEQUENCE [LARGE SCALE GENOMIC DNA]</scope>
    <source>
        <strain evidence="9 10">J2-2</strain>
    </source>
</reference>